<name>A0A2B4SC38_STYPI</name>
<dbReference type="EMBL" id="LSMT01000115">
    <property type="protein sequence ID" value="PFX26936.1"/>
    <property type="molecule type" value="Genomic_DNA"/>
</dbReference>
<gene>
    <name evidence="2" type="ORF">AWC38_SpisGene8395</name>
</gene>
<accession>A0A2B4SC38</accession>
<evidence type="ECO:0000313" key="2">
    <source>
        <dbReference type="EMBL" id="PFX26936.1"/>
    </source>
</evidence>
<sequence>MSSKLVRKGLDLVIGEGTSRSQKLKLTQKGKQPAKKQKRTSRGNNQKQSGAREIKGLQLSSGQKRKIQEVDFTEENLEYFKNATWKIKKDTYNKILERQSKLQRIKIKDEKVEDSDTEETGGLFDD</sequence>
<dbReference type="AlphaFoldDB" id="A0A2B4SC38"/>
<reference evidence="3" key="1">
    <citation type="journal article" date="2017" name="bioRxiv">
        <title>Comparative analysis of the genomes of Stylophora pistillata and Acropora digitifera provides evidence for extensive differences between species of corals.</title>
        <authorList>
            <person name="Voolstra C.R."/>
            <person name="Li Y."/>
            <person name="Liew Y.J."/>
            <person name="Baumgarten S."/>
            <person name="Zoccola D."/>
            <person name="Flot J.-F."/>
            <person name="Tambutte S."/>
            <person name="Allemand D."/>
            <person name="Aranda M."/>
        </authorList>
    </citation>
    <scope>NUCLEOTIDE SEQUENCE [LARGE SCALE GENOMIC DNA]</scope>
</reference>
<feature type="region of interest" description="Disordered" evidence="1">
    <location>
        <begin position="20"/>
        <end position="65"/>
    </location>
</feature>
<evidence type="ECO:0000256" key="1">
    <source>
        <dbReference type="SAM" id="MobiDB-lite"/>
    </source>
</evidence>
<protein>
    <submittedName>
        <fullName evidence="2">Uncharacterized protein</fullName>
    </submittedName>
</protein>
<organism evidence="2 3">
    <name type="scientific">Stylophora pistillata</name>
    <name type="common">Smooth cauliflower coral</name>
    <dbReference type="NCBI Taxonomy" id="50429"/>
    <lineage>
        <taxon>Eukaryota</taxon>
        <taxon>Metazoa</taxon>
        <taxon>Cnidaria</taxon>
        <taxon>Anthozoa</taxon>
        <taxon>Hexacorallia</taxon>
        <taxon>Scleractinia</taxon>
        <taxon>Astrocoeniina</taxon>
        <taxon>Pocilloporidae</taxon>
        <taxon>Stylophora</taxon>
    </lineage>
</organism>
<dbReference type="OrthoDB" id="5988888at2759"/>
<dbReference type="Proteomes" id="UP000225706">
    <property type="component" value="Unassembled WGS sequence"/>
</dbReference>
<dbReference type="Pfam" id="PF15684">
    <property type="entry name" value="AROS"/>
    <property type="match status" value="1"/>
</dbReference>
<keyword evidence="3" id="KW-1185">Reference proteome</keyword>
<comment type="caution">
    <text evidence="2">The sequence shown here is derived from an EMBL/GenBank/DDBJ whole genome shotgun (WGS) entry which is preliminary data.</text>
</comment>
<evidence type="ECO:0000313" key="3">
    <source>
        <dbReference type="Proteomes" id="UP000225706"/>
    </source>
</evidence>
<feature type="compositionally biased region" description="Basic residues" evidence="1">
    <location>
        <begin position="22"/>
        <end position="41"/>
    </location>
</feature>
<dbReference type="InterPro" id="IPR023262">
    <property type="entry name" value="AROS"/>
</dbReference>
<proteinExistence type="predicted"/>